<accession>A0ABW5D429</accession>
<keyword evidence="5" id="KW-1185">Reference proteome</keyword>
<dbReference type="InterPro" id="IPR042185">
    <property type="entry name" value="Serpin_sf_2"/>
</dbReference>
<dbReference type="SUPFAM" id="SSF56574">
    <property type="entry name" value="Serpins"/>
    <property type="match status" value="1"/>
</dbReference>
<dbReference type="InterPro" id="IPR036186">
    <property type="entry name" value="Serpin_sf"/>
</dbReference>
<dbReference type="CDD" id="cd19588">
    <property type="entry name" value="serpin_miropin-like"/>
    <property type="match status" value="1"/>
</dbReference>
<dbReference type="PROSITE" id="PS00284">
    <property type="entry name" value="SERPIN"/>
    <property type="match status" value="1"/>
</dbReference>
<evidence type="ECO:0000259" key="3">
    <source>
        <dbReference type="SMART" id="SM00093"/>
    </source>
</evidence>
<dbReference type="PANTHER" id="PTHR11461:SF211">
    <property type="entry name" value="GH10112P-RELATED"/>
    <property type="match status" value="1"/>
</dbReference>
<dbReference type="Proteomes" id="UP001597374">
    <property type="component" value="Unassembled WGS sequence"/>
</dbReference>
<dbReference type="Gene3D" id="3.30.497.10">
    <property type="entry name" value="Antithrombin, subunit I, domain 2"/>
    <property type="match status" value="1"/>
</dbReference>
<organism evidence="4 5">
    <name type="scientific">Pontibacter ruber</name>
    <dbReference type="NCBI Taxonomy" id="1343895"/>
    <lineage>
        <taxon>Bacteria</taxon>
        <taxon>Pseudomonadati</taxon>
        <taxon>Bacteroidota</taxon>
        <taxon>Cytophagia</taxon>
        <taxon>Cytophagales</taxon>
        <taxon>Hymenobacteraceae</taxon>
        <taxon>Pontibacter</taxon>
    </lineage>
</organism>
<protein>
    <submittedName>
        <fullName evidence="4">Serpin family protein</fullName>
    </submittedName>
</protein>
<sequence>MKRNLFNSTILTGIAGAALVLLAACQKEMTDNSPNVRPLTEQETKTVASSNDFAFRSFARLSEEEAAENIFISPLSISMALSMAYNGAEGSTKEAMRQTLGFELTTDEDINKSFKNLDVLLKGIDKKITFNSANSLWHSNQYKLQAPFVKTNQTYFDATVQGLDFSSPSAKDQMNDWVKTKTNGKIEKIVEQVRPDQVLFLINAIYFKGTWTYPFDPKLTRPDQFRKEDGTIVTHDFMTLKNGKYLYYQDDSKELIDLPYGNRQYSMTILMPKEQHTVRDLVQELNGANLGNWLSEADTSKLELHMPKFKLEYDKALNDLLTQLGTGVAFSENADFSRMVEGQRNLAISEVKHKTFVEVNEEGTEAAAATSVGIVVTSLPPSIRIDRPFVFLIREKSSNAIVFIGKLMQPQ</sequence>
<comment type="caution">
    <text evidence="4">The sequence shown here is derived from an EMBL/GenBank/DDBJ whole genome shotgun (WGS) entry which is preliminary data.</text>
</comment>
<feature type="domain" description="Serpin" evidence="3">
    <location>
        <begin position="55"/>
        <end position="410"/>
    </location>
</feature>
<dbReference type="PANTHER" id="PTHR11461">
    <property type="entry name" value="SERINE PROTEASE INHIBITOR, SERPIN"/>
    <property type="match status" value="1"/>
</dbReference>
<reference evidence="5" key="1">
    <citation type="journal article" date="2019" name="Int. J. Syst. Evol. Microbiol.">
        <title>The Global Catalogue of Microorganisms (GCM) 10K type strain sequencing project: providing services to taxonomists for standard genome sequencing and annotation.</title>
        <authorList>
            <consortium name="The Broad Institute Genomics Platform"/>
            <consortium name="The Broad Institute Genome Sequencing Center for Infectious Disease"/>
            <person name="Wu L."/>
            <person name="Ma J."/>
        </authorList>
    </citation>
    <scope>NUCLEOTIDE SEQUENCE [LARGE SCALE GENOMIC DNA]</scope>
    <source>
        <strain evidence="5">CGMCC 4.1782</strain>
    </source>
</reference>
<evidence type="ECO:0000313" key="4">
    <source>
        <dbReference type="EMBL" id="MFD2248647.1"/>
    </source>
</evidence>
<dbReference type="SMART" id="SM00093">
    <property type="entry name" value="SERPIN"/>
    <property type="match status" value="1"/>
</dbReference>
<dbReference type="EMBL" id="JBHUIM010000004">
    <property type="protein sequence ID" value="MFD2248647.1"/>
    <property type="molecule type" value="Genomic_DNA"/>
</dbReference>
<comment type="similarity">
    <text evidence="1">Belongs to the serpin family.</text>
</comment>
<dbReference type="Gene3D" id="2.30.39.10">
    <property type="entry name" value="Alpha-1-antitrypsin, domain 1"/>
    <property type="match status" value="1"/>
</dbReference>
<evidence type="ECO:0000256" key="2">
    <source>
        <dbReference type="SAM" id="SignalP"/>
    </source>
</evidence>
<dbReference type="RefSeq" id="WP_250432171.1">
    <property type="nucleotide sequence ID" value="NZ_JALPRR010000005.1"/>
</dbReference>
<proteinExistence type="inferred from homology"/>
<dbReference type="InterPro" id="IPR023796">
    <property type="entry name" value="Serpin_dom"/>
</dbReference>
<dbReference type="InterPro" id="IPR023795">
    <property type="entry name" value="Serpin_CS"/>
</dbReference>
<keyword evidence="2" id="KW-0732">Signal</keyword>
<feature type="signal peptide" evidence="2">
    <location>
        <begin position="1"/>
        <end position="23"/>
    </location>
</feature>
<dbReference type="Pfam" id="PF00079">
    <property type="entry name" value="Serpin"/>
    <property type="match status" value="1"/>
</dbReference>
<dbReference type="InterPro" id="IPR000215">
    <property type="entry name" value="Serpin_fam"/>
</dbReference>
<evidence type="ECO:0000313" key="5">
    <source>
        <dbReference type="Proteomes" id="UP001597374"/>
    </source>
</evidence>
<gene>
    <name evidence="4" type="ORF">ACFSKP_20430</name>
</gene>
<dbReference type="PROSITE" id="PS51257">
    <property type="entry name" value="PROKAR_LIPOPROTEIN"/>
    <property type="match status" value="1"/>
</dbReference>
<evidence type="ECO:0000256" key="1">
    <source>
        <dbReference type="RuleBase" id="RU000411"/>
    </source>
</evidence>
<name>A0ABW5D429_9BACT</name>
<dbReference type="InterPro" id="IPR042178">
    <property type="entry name" value="Serpin_sf_1"/>
</dbReference>
<feature type="chain" id="PRO_5046204756" evidence="2">
    <location>
        <begin position="24"/>
        <end position="411"/>
    </location>
</feature>